<reference evidence="3" key="1">
    <citation type="submission" date="2025-08" db="UniProtKB">
        <authorList>
            <consortium name="RefSeq"/>
        </authorList>
    </citation>
    <scope>IDENTIFICATION</scope>
    <source>
        <tissue evidence="3">Whole Larva</tissue>
    </source>
</reference>
<dbReference type="RefSeq" id="XP_017784493.1">
    <property type="nucleotide sequence ID" value="XM_017929004.1"/>
</dbReference>
<dbReference type="GeneID" id="108568090"/>
<evidence type="ECO:0000313" key="3">
    <source>
        <dbReference type="RefSeq" id="XP_017784493.1"/>
    </source>
</evidence>
<name>A0ABM1NCE3_NICVS</name>
<gene>
    <name evidence="3" type="primary">LOC108568090</name>
</gene>
<sequence>MRSKVVLVVLTLAVFVRSNPIDANQLQITSAQRGIWDVVGNWIQGSDWFPIQINIPQTFGSIGNGIMTFANGIVQRIPFINNRPEVVRPRPHNYMIVVPLHKDNNYLNEEVLTYP</sequence>
<dbReference type="Proteomes" id="UP000695000">
    <property type="component" value="Unplaced"/>
</dbReference>
<keyword evidence="1" id="KW-0732">Signal</keyword>
<keyword evidence="2" id="KW-1185">Reference proteome</keyword>
<protein>
    <submittedName>
        <fullName evidence="3">Uncharacterized protein LOC108568090</fullName>
    </submittedName>
</protein>
<evidence type="ECO:0000256" key="1">
    <source>
        <dbReference type="SAM" id="SignalP"/>
    </source>
</evidence>
<feature type="chain" id="PRO_5045745389" evidence="1">
    <location>
        <begin position="19"/>
        <end position="115"/>
    </location>
</feature>
<organism evidence="2 3">
    <name type="scientific">Nicrophorus vespilloides</name>
    <name type="common">Boreal carrion beetle</name>
    <dbReference type="NCBI Taxonomy" id="110193"/>
    <lineage>
        <taxon>Eukaryota</taxon>
        <taxon>Metazoa</taxon>
        <taxon>Ecdysozoa</taxon>
        <taxon>Arthropoda</taxon>
        <taxon>Hexapoda</taxon>
        <taxon>Insecta</taxon>
        <taxon>Pterygota</taxon>
        <taxon>Neoptera</taxon>
        <taxon>Endopterygota</taxon>
        <taxon>Coleoptera</taxon>
        <taxon>Polyphaga</taxon>
        <taxon>Staphyliniformia</taxon>
        <taxon>Silphidae</taxon>
        <taxon>Nicrophorinae</taxon>
        <taxon>Nicrophorus</taxon>
    </lineage>
</organism>
<accession>A0ABM1NCE3</accession>
<evidence type="ECO:0000313" key="2">
    <source>
        <dbReference type="Proteomes" id="UP000695000"/>
    </source>
</evidence>
<feature type="signal peptide" evidence="1">
    <location>
        <begin position="1"/>
        <end position="18"/>
    </location>
</feature>
<proteinExistence type="predicted"/>